<reference evidence="1 2" key="1">
    <citation type="journal article" date="2018" name="New Phytol.">
        <title>Phylogenomics of Endogonaceae and evolution of mycorrhizas within Mucoromycota.</title>
        <authorList>
            <person name="Chang Y."/>
            <person name="Desiro A."/>
            <person name="Na H."/>
            <person name="Sandor L."/>
            <person name="Lipzen A."/>
            <person name="Clum A."/>
            <person name="Barry K."/>
            <person name="Grigoriev I.V."/>
            <person name="Martin F.M."/>
            <person name="Stajich J.E."/>
            <person name="Smith M.E."/>
            <person name="Bonito G."/>
            <person name="Spatafora J.W."/>
        </authorList>
    </citation>
    <scope>NUCLEOTIDE SEQUENCE [LARGE SCALE GENOMIC DNA]</scope>
    <source>
        <strain evidence="1 2">GMNB39</strain>
    </source>
</reference>
<dbReference type="AlphaFoldDB" id="A0A433B9W7"/>
<sequence>MFSRDQLCFSTHPCMSMWVTYVKRENVDIRTNSLQSVHYACCVRKYPFANELIFFEITFNPTMVALLDCILQQPDATSSSLTDVIDICAASQGLYDADLNITLTPKPTKMFLQSRAPKTAITEYRNKLMETSIVRRRQPFMHRARSTRPWEPAAEPIPMRMTLWP</sequence>
<protein>
    <submittedName>
        <fullName evidence="1">Uncharacterized protein</fullName>
    </submittedName>
</protein>
<accession>A0A433B9W7</accession>
<keyword evidence="2" id="KW-1185">Reference proteome</keyword>
<name>A0A433B9W7_9FUNG</name>
<evidence type="ECO:0000313" key="2">
    <source>
        <dbReference type="Proteomes" id="UP000268093"/>
    </source>
</evidence>
<evidence type="ECO:0000313" key="1">
    <source>
        <dbReference type="EMBL" id="RUP16670.1"/>
    </source>
</evidence>
<proteinExistence type="predicted"/>
<organism evidence="1 2">
    <name type="scientific">Jimgerdemannia flammicorona</name>
    <dbReference type="NCBI Taxonomy" id="994334"/>
    <lineage>
        <taxon>Eukaryota</taxon>
        <taxon>Fungi</taxon>
        <taxon>Fungi incertae sedis</taxon>
        <taxon>Mucoromycota</taxon>
        <taxon>Mucoromycotina</taxon>
        <taxon>Endogonomycetes</taxon>
        <taxon>Endogonales</taxon>
        <taxon>Endogonaceae</taxon>
        <taxon>Jimgerdemannia</taxon>
    </lineage>
</organism>
<dbReference type="Proteomes" id="UP000268093">
    <property type="component" value="Unassembled WGS sequence"/>
</dbReference>
<comment type="caution">
    <text evidence="1">The sequence shown here is derived from an EMBL/GenBank/DDBJ whole genome shotgun (WGS) entry which is preliminary data.</text>
</comment>
<dbReference type="EMBL" id="RBNI01015204">
    <property type="protein sequence ID" value="RUP16670.1"/>
    <property type="molecule type" value="Genomic_DNA"/>
</dbReference>
<gene>
    <name evidence="1" type="ORF">BC936DRAFT_139521</name>
</gene>